<dbReference type="GO" id="GO:0005125">
    <property type="term" value="F:cytokine activity"/>
    <property type="evidence" value="ECO:0007669"/>
    <property type="project" value="InterPro"/>
</dbReference>
<name>A0A8C3EJP9_CORMO</name>
<dbReference type="GO" id="GO:0005576">
    <property type="term" value="C:extracellular region"/>
    <property type="evidence" value="ECO:0007669"/>
    <property type="project" value="UniProtKB-SubCell"/>
</dbReference>
<keyword evidence="9" id="KW-1185">Reference proteome</keyword>
<keyword evidence="3" id="KW-0964">Secreted</keyword>
<dbReference type="PANTHER" id="PTHR10560:SF0">
    <property type="entry name" value="THROMBOPOIETIN"/>
    <property type="match status" value="1"/>
</dbReference>
<dbReference type="GO" id="GO:0070374">
    <property type="term" value="P:positive regulation of ERK1 and ERK2 cascade"/>
    <property type="evidence" value="ECO:0007669"/>
    <property type="project" value="TreeGrafter"/>
</dbReference>
<dbReference type="Ensembl" id="ENSCMUT00000024352.2">
    <property type="protein sequence ID" value="ENSCMUP00000022681.2"/>
    <property type="gene ID" value="ENSCMUG00000013932.2"/>
</dbReference>
<organism evidence="8 9">
    <name type="scientific">Corvus moneduloides</name>
    <name type="common">New Caledonian crow</name>
    <dbReference type="NCBI Taxonomy" id="1196302"/>
    <lineage>
        <taxon>Eukaryota</taxon>
        <taxon>Metazoa</taxon>
        <taxon>Chordata</taxon>
        <taxon>Craniata</taxon>
        <taxon>Vertebrata</taxon>
        <taxon>Euteleostomi</taxon>
        <taxon>Archelosauria</taxon>
        <taxon>Archosauria</taxon>
        <taxon>Dinosauria</taxon>
        <taxon>Saurischia</taxon>
        <taxon>Theropoda</taxon>
        <taxon>Coelurosauria</taxon>
        <taxon>Aves</taxon>
        <taxon>Neognathae</taxon>
        <taxon>Neoaves</taxon>
        <taxon>Telluraves</taxon>
        <taxon>Australaves</taxon>
        <taxon>Passeriformes</taxon>
        <taxon>Corvoidea</taxon>
        <taxon>Corvidae</taxon>
        <taxon>Corvus</taxon>
    </lineage>
</organism>
<protein>
    <submittedName>
        <fullName evidence="8">Thrombopoietin</fullName>
    </submittedName>
</protein>
<gene>
    <name evidence="8" type="primary">THPO</name>
</gene>
<accession>A0A8C3EJP9</accession>
<keyword evidence="6" id="KW-1015">Disulfide bond</keyword>
<dbReference type="PRINTS" id="PR01485">
    <property type="entry name" value="THROMBOPTN"/>
</dbReference>
<proteinExistence type="inferred from homology"/>
<evidence type="ECO:0000256" key="1">
    <source>
        <dbReference type="ARBA" id="ARBA00004613"/>
    </source>
</evidence>
<dbReference type="InterPro" id="IPR003978">
    <property type="entry name" value="Thrombopoietin"/>
</dbReference>
<comment type="similarity">
    <text evidence="2">Belongs to the EPO/TPO family.</text>
</comment>
<evidence type="ECO:0000256" key="2">
    <source>
        <dbReference type="ARBA" id="ARBA00005782"/>
    </source>
</evidence>
<evidence type="ECO:0000313" key="9">
    <source>
        <dbReference type="Proteomes" id="UP000694553"/>
    </source>
</evidence>
<evidence type="ECO:0000256" key="3">
    <source>
        <dbReference type="ARBA" id="ARBA00022525"/>
    </source>
</evidence>
<dbReference type="GO" id="GO:0008283">
    <property type="term" value="P:cell population proliferation"/>
    <property type="evidence" value="ECO:0007669"/>
    <property type="project" value="InterPro"/>
</dbReference>
<dbReference type="Proteomes" id="UP000694553">
    <property type="component" value="Unassembled WGS sequence"/>
</dbReference>
<dbReference type="Gene3D" id="1.20.1250.10">
    <property type="match status" value="1"/>
</dbReference>
<keyword evidence="5" id="KW-0732">Signal</keyword>
<dbReference type="GO" id="GO:0005179">
    <property type="term" value="F:hormone activity"/>
    <property type="evidence" value="ECO:0007669"/>
    <property type="project" value="UniProtKB-KW"/>
</dbReference>
<evidence type="ECO:0000256" key="4">
    <source>
        <dbReference type="ARBA" id="ARBA00022702"/>
    </source>
</evidence>
<dbReference type="InterPro" id="IPR001323">
    <property type="entry name" value="EPO_TPO"/>
</dbReference>
<evidence type="ECO:0000313" key="8">
    <source>
        <dbReference type="Ensembl" id="ENSCMUP00000022681.2"/>
    </source>
</evidence>
<dbReference type="GO" id="GO:0038163">
    <property type="term" value="P:thrombopoietin-mediated signaling pathway"/>
    <property type="evidence" value="ECO:0007669"/>
    <property type="project" value="TreeGrafter"/>
</dbReference>
<keyword evidence="4" id="KW-0372">Hormone</keyword>
<accession>A0A8U7M441</accession>
<evidence type="ECO:0000256" key="5">
    <source>
        <dbReference type="ARBA" id="ARBA00022729"/>
    </source>
</evidence>
<dbReference type="PROSITE" id="PS00817">
    <property type="entry name" value="EPO_TPO"/>
    <property type="match status" value="1"/>
</dbReference>
<reference evidence="9" key="1">
    <citation type="submission" date="2019-10" db="EMBL/GenBank/DDBJ databases">
        <title>Corvus moneduloides (New Caledonian crow) genome, bCorMon1, primary haplotype.</title>
        <authorList>
            <person name="Rutz C."/>
            <person name="Fungtammasan C."/>
            <person name="Mountcastle J."/>
            <person name="Formenti G."/>
            <person name="Chow W."/>
            <person name="Howe K."/>
            <person name="Steele M.P."/>
            <person name="Fernandes J."/>
            <person name="Gilbert M.T.P."/>
            <person name="Fedrigo O."/>
            <person name="Jarvis E.D."/>
            <person name="Gemmell N."/>
        </authorList>
    </citation>
    <scope>NUCLEOTIDE SEQUENCE [LARGE SCALE GENOMIC DNA]</scope>
</reference>
<dbReference type="GO" id="GO:1902035">
    <property type="term" value="P:positive regulation of hematopoietic stem cell proliferation"/>
    <property type="evidence" value="ECO:0007669"/>
    <property type="project" value="TreeGrafter"/>
</dbReference>
<dbReference type="PANTHER" id="PTHR10560">
    <property type="entry name" value="THROMBOPOIETIN"/>
    <property type="match status" value="1"/>
</dbReference>
<dbReference type="Pfam" id="PF00758">
    <property type="entry name" value="EPO_TPO"/>
    <property type="match status" value="1"/>
</dbReference>
<comment type="subcellular location">
    <subcellularLocation>
        <location evidence="1">Secreted</location>
    </subcellularLocation>
</comment>
<evidence type="ECO:0000256" key="6">
    <source>
        <dbReference type="ARBA" id="ARBA00023157"/>
    </source>
</evidence>
<reference evidence="8" key="2">
    <citation type="submission" date="2025-08" db="UniProtKB">
        <authorList>
            <consortium name="Ensembl"/>
        </authorList>
    </citation>
    <scope>IDENTIFICATION</scope>
</reference>
<dbReference type="AlphaFoldDB" id="A0A8C3EJP9"/>
<dbReference type="InterPro" id="IPR009079">
    <property type="entry name" value="4_helix_cytokine-like_core"/>
</dbReference>
<evidence type="ECO:0000256" key="7">
    <source>
        <dbReference type="ARBA" id="ARBA00023180"/>
    </source>
</evidence>
<sequence length="319" mass="35532">MGAREQPLAPRWKMQGRSPQPSMELNRLLLLTSFLLHIKEDRASPTRLVCDNRLIQKYIMEAKDMETRVGQCQALPVLSCPAVLPLVDFTFQQWKSKLNETKRREILCDLALLVGAVAGAQGQVSEECGAKQLSQLYRHANSFFLLLQTFSWEVRRPQMSQATLAQVPAGLGWVQQFVTPLSHSHPSGRTLGAELLPTLHGADPRHQHLPHLPAAGTGQAALLLRRPGQGLVQARTGGQQRPSIRGPVRLHTGFNPNAMLEQSCRTLSCALSAQEDAHRERVGTGSSILRRLRSPWRETVTLMCQWAQALLPPRQEPLL</sequence>
<keyword evidence="7" id="KW-0325">Glycoprotein</keyword>
<dbReference type="SUPFAM" id="SSF47266">
    <property type="entry name" value="4-helical cytokines"/>
    <property type="match status" value="1"/>
</dbReference>
<dbReference type="InterPro" id="IPR019767">
    <property type="entry name" value="EPO/TPO_CS"/>
</dbReference>
<reference evidence="8" key="3">
    <citation type="submission" date="2025-09" db="UniProtKB">
        <authorList>
            <consortium name="Ensembl"/>
        </authorList>
    </citation>
    <scope>IDENTIFICATION</scope>
</reference>